<dbReference type="AlphaFoldDB" id="U2GVJ7"/>
<gene>
    <name evidence="1" type="ORF">UNSW2_402</name>
</gene>
<reference evidence="1 2" key="1">
    <citation type="journal article" date="2013" name="BMC Genomics">
        <title>Comparative genomics of Campylobacter concisus isolates reveals genetic diversity and provides insights into disease association.</title>
        <authorList>
            <person name="Deshpande N.P."/>
            <person name="Kaakoush N.O."/>
            <person name="Wilkins M.R."/>
            <person name="Mitchell H.M."/>
        </authorList>
    </citation>
    <scope>NUCLEOTIDE SEQUENCE [LARGE SCALE GENOMIC DNA]</scope>
    <source>
        <strain evidence="1 2">UNSW2</strain>
    </source>
</reference>
<dbReference type="PATRIC" id="fig|1242965.3.peg.829"/>
<dbReference type="Proteomes" id="UP000016625">
    <property type="component" value="Unassembled WGS sequence"/>
</dbReference>
<comment type="caution">
    <text evidence="1">The sequence shown here is derived from an EMBL/GenBank/DDBJ whole genome shotgun (WGS) entry which is preliminary data.</text>
</comment>
<protein>
    <submittedName>
        <fullName evidence="1">Uncharacterized protein</fullName>
    </submittedName>
</protein>
<sequence>MVLACTLQRTRHIGLFKEYICSIIKKEHQHKARQKRSTLAWSEVNLSCFLHGG</sequence>
<dbReference type="EMBL" id="ANNJ01000005">
    <property type="protein sequence ID" value="ERJ32084.1"/>
    <property type="molecule type" value="Genomic_DNA"/>
</dbReference>
<proteinExistence type="predicted"/>
<organism evidence="1 2">
    <name type="scientific">Campylobacter concisus UNSW2</name>
    <dbReference type="NCBI Taxonomy" id="1242965"/>
    <lineage>
        <taxon>Bacteria</taxon>
        <taxon>Pseudomonadati</taxon>
        <taxon>Campylobacterota</taxon>
        <taxon>Epsilonproteobacteria</taxon>
        <taxon>Campylobacterales</taxon>
        <taxon>Campylobacteraceae</taxon>
        <taxon>Campylobacter</taxon>
    </lineage>
</organism>
<evidence type="ECO:0000313" key="2">
    <source>
        <dbReference type="Proteomes" id="UP000016625"/>
    </source>
</evidence>
<name>U2GVJ7_9BACT</name>
<evidence type="ECO:0000313" key="1">
    <source>
        <dbReference type="EMBL" id="ERJ32084.1"/>
    </source>
</evidence>
<accession>U2GVJ7</accession>